<feature type="transmembrane region" description="Helical" evidence="1">
    <location>
        <begin position="134"/>
        <end position="153"/>
    </location>
</feature>
<dbReference type="Proteomes" id="UP000824998">
    <property type="component" value="Unassembled WGS sequence"/>
</dbReference>
<dbReference type="OrthoDB" id="5427664at2759"/>
<protein>
    <submittedName>
        <fullName evidence="2">Uncharacterized protein</fullName>
    </submittedName>
</protein>
<reference evidence="2" key="1">
    <citation type="journal article" date="2021" name="IMA Fungus">
        <title>Genomic characterization of three marine fungi, including Emericellopsis atlantica sp. nov. with signatures of a generalist lifestyle and marine biomass degradation.</title>
        <authorList>
            <person name="Hagestad O.C."/>
            <person name="Hou L."/>
            <person name="Andersen J.H."/>
            <person name="Hansen E.H."/>
            <person name="Altermark B."/>
            <person name="Li C."/>
            <person name="Kuhnert E."/>
            <person name="Cox R.J."/>
            <person name="Crous P.W."/>
            <person name="Spatafora J.W."/>
            <person name="Lail K."/>
            <person name="Amirebrahimi M."/>
            <person name="Lipzen A."/>
            <person name="Pangilinan J."/>
            <person name="Andreopoulos W."/>
            <person name="Hayes R.D."/>
            <person name="Ng V."/>
            <person name="Grigoriev I.V."/>
            <person name="Jackson S.A."/>
            <person name="Sutton T.D.S."/>
            <person name="Dobson A.D.W."/>
            <person name="Rama T."/>
        </authorList>
    </citation>
    <scope>NUCLEOTIDE SEQUENCE</scope>
    <source>
        <strain evidence="2">TRa018bII</strain>
    </source>
</reference>
<gene>
    <name evidence="2" type="ORF">BJ875DRAFT_490563</name>
</gene>
<keyword evidence="3" id="KW-1185">Reference proteome</keyword>
<feature type="transmembrane region" description="Helical" evidence="1">
    <location>
        <begin position="50"/>
        <end position="70"/>
    </location>
</feature>
<feature type="transmembrane region" description="Helical" evidence="1">
    <location>
        <begin position="165"/>
        <end position="186"/>
    </location>
</feature>
<name>A0A9P7Y6Z6_9HELO</name>
<evidence type="ECO:0000313" key="2">
    <source>
        <dbReference type="EMBL" id="KAG9227951.1"/>
    </source>
</evidence>
<evidence type="ECO:0000313" key="3">
    <source>
        <dbReference type="Proteomes" id="UP000824998"/>
    </source>
</evidence>
<comment type="caution">
    <text evidence="2">The sequence shown here is derived from an EMBL/GenBank/DDBJ whole genome shotgun (WGS) entry which is preliminary data.</text>
</comment>
<keyword evidence="1" id="KW-1133">Transmembrane helix</keyword>
<evidence type="ECO:0000256" key="1">
    <source>
        <dbReference type="SAM" id="Phobius"/>
    </source>
</evidence>
<accession>A0A9P7Y6Z6</accession>
<dbReference type="PANTHER" id="PTHR37577">
    <property type="entry name" value="INTEGRAL MEMBRANE PROTEIN"/>
    <property type="match status" value="1"/>
</dbReference>
<proteinExistence type="predicted"/>
<dbReference type="PANTHER" id="PTHR37577:SF1">
    <property type="entry name" value="INTEGRAL MEMBRANE PROTEIN"/>
    <property type="match status" value="1"/>
</dbReference>
<dbReference type="EMBL" id="MU252400">
    <property type="protein sequence ID" value="KAG9227951.1"/>
    <property type="molecule type" value="Genomic_DNA"/>
</dbReference>
<keyword evidence="1" id="KW-0472">Membrane</keyword>
<dbReference type="InterPro" id="IPR053018">
    <property type="entry name" value="Elsinochrome_Biosynth-Asso"/>
</dbReference>
<keyword evidence="1" id="KW-0812">Transmembrane</keyword>
<sequence length="292" mass="31844">MVYWGIPSRPEKCNAHSRPVVCDFSLYVDNPTLQDSQKLVPNDDVTGRKIVQSFLASAIIALILSTTLLFDKIKVLTRKRRRGAEAHKEHQHYVKMVHTIETLLQVLSDQQLISSIALLLSVNAQACQISAYHYNLVCTMLVMGIITHLNTLMNVPDFLHKGKFLAFYRFLGMTIQIILSGLVLSARLTKTFPSRAGPLAILPAACFQEAGSGLGLSALGDLAANATKEGDLQANLDAATSATGGIGEYATLAVFIILAVPIIAFDYIEVHGCAEVQTSSWDAVGNDRDLFR</sequence>
<organism evidence="2 3">
    <name type="scientific">Amylocarpus encephaloides</name>
    <dbReference type="NCBI Taxonomy" id="45428"/>
    <lineage>
        <taxon>Eukaryota</taxon>
        <taxon>Fungi</taxon>
        <taxon>Dikarya</taxon>
        <taxon>Ascomycota</taxon>
        <taxon>Pezizomycotina</taxon>
        <taxon>Leotiomycetes</taxon>
        <taxon>Helotiales</taxon>
        <taxon>Helotiales incertae sedis</taxon>
        <taxon>Amylocarpus</taxon>
    </lineage>
</organism>
<dbReference type="AlphaFoldDB" id="A0A9P7Y6Z6"/>